<dbReference type="InterPro" id="IPR008279">
    <property type="entry name" value="PEP-util_enz_mobile_dom"/>
</dbReference>
<evidence type="ECO:0000256" key="3">
    <source>
        <dbReference type="ARBA" id="ARBA00004742"/>
    </source>
</evidence>
<dbReference type="PANTHER" id="PTHR43030">
    <property type="entry name" value="PHOSPHOENOLPYRUVATE SYNTHASE"/>
    <property type="match status" value="1"/>
</dbReference>
<evidence type="ECO:0000256" key="15">
    <source>
        <dbReference type="PIRNR" id="PIRNR000854"/>
    </source>
</evidence>
<evidence type="ECO:0000256" key="1">
    <source>
        <dbReference type="ARBA" id="ARBA00001946"/>
    </source>
</evidence>
<dbReference type="Gene3D" id="3.50.30.10">
    <property type="entry name" value="Phosphohistidine domain"/>
    <property type="match status" value="1"/>
</dbReference>
<name>A0A2M7BBP4_9BACT</name>
<protein>
    <recommendedName>
        <fullName evidence="6 15">Phosphoenolpyruvate synthase</fullName>
        <shortName evidence="15">PEP synthase</shortName>
        <ecNumber evidence="5 15">2.7.9.2</ecNumber>
    </recommendedName>
    <alternativeName>
        <fullName evidence="13 15">Pyruvate, water dikinase</fullName>
    </alternativeName>
</protein>
<evidence type="ECO:0000259" key="16">
    <source>
        <dbReference type="Pfam" id="PF00391"/>
    </source>
</evidence>
<keyword evidence="10 15" id="KW-0418">Kinase</keyword>
<dbReference type="NCBIfam" id="TIGR01418">
    <property type="entry name" value="PEP_synth"/>
    <property type="match status" value="1"/>
</dbReference>
<comment type="caution">
    <text evidence="19">The sequence shown here is derived from an EMBL/GenBank/DDBJ whole genome shotgun (WGS) entry which is preliminary data.</text>
</comment>
<dbReference type="EC" id="2.7.9.2" evidence="5 15"/>
<dbReference type="InterPro" id="IPR000121">
    <property type="entry name" value="PEP_util_C"/>
</dbReference>
<evidence type="ECO:0000313" key="20">
    <source>
        <dbReference type="Proteomes" id="UP000229631"/>
    </source>
</evidence>
<evidence type="ECO:0000259" key="18">
    <source>
        <dbReference type="Pfam" id="PF02896"/>
    </source>
</evidence>
<evidence type="ECO:0000256" key="2">
    <source>
        <dbReference type="ARBA" id="ARBA00002988"/>
    </source>
</evidence>
<evidence type="ECO:0000256" key="9">
    <source>
        <dbReference type="ARBA" id="ARBA00022741"/>
    </source>
</evidence>
<proteinExistence type="inferred from homology"/>
<dbReference type="UniPathway" id="UPA00138"/>
<keyword evidence="19" id="KW-0670">Pyruvate</keyword>
<keyword evidence="7 15" id="KW-0808">Transferase</keyword>
<dbReference type="SUPFAM" id="SSF52009">
    <property type="entry name" value="Phosphohistidine domain"/>
    <property type="match status" value="1"/>
</dbReference>
<accession>A0A2M7BBP4</accession>
<dbReference type="Gene3D" id="3.30.470.20">
    <property type="entry name" value="ATP-grasp fold, B domain"/>
    <property type="match status" value="1"/>
</dbReference>
<dbReference type="PRINTS" id="PR01736">
    <property type="entry name" value="PHPHTRNFRASE"/>
</dbReference>
<evidence type="ECO:0000256" key="8">
    <source>
        <dbReference type="ARBA" id="ARBA00022723"/>
    </source>
</evidence>
<dbReference type="PANTHER" id="PTHR43030:SF1">
    <property type="entry name" value="PHOSPHOENOLPYRUVATE SYNTHASE"/>
    <property type="match status" value="1"/>
</dbReference>
<feature type="domain" description="Pyruvate phosphate dikinase AMP/ATP-binding" evidence="17">
    <location>
        <begin position="22"/>
        <end position="331"/>
    </location>
</feature>
<evidence type="ECO:0000256" key="14">
    <source>
        <dbReference type="ARBA" id="ARBA00047700"/>
    </source>
</evidence>
<organism evidence="19 20">
    <name type="scientific">Candidatus Shapirobacteria bacterium CG03_land_8_20_14_0_80_39_12</name>
    <dbReference type="NCBI Taxonomy" id="1974879"/>
    <lineage>
        <taxon>Bacteria</taxon>
        <taxon>Candidatus Shapironibacteriota</taxon>
    </lineage>
</organism>
<keyword evidence="8 15" id="KW-0479">Metal-binding</keyword>
<dbReference type="EMBL" id="PEVC01000051">
    <property type="protein sequence ID" value="PIV00524.1"/>
    <property type="molecule type" value="Genomic_DNA"/>
</dbReference>
<dbReference type="Gene3D" id="3.20.20.60">
    <property type="entry name" value="Phosphoenolpyruvate-binding domains"/>
    <property type="match status" value="1"/>
</dbReference>
<keyword evidence="12 15" id="KW-0460">Magnesium</keyword>
<dbReference type="AlphaFoldDB" id="A0A2M7BBP4"/>
<comment type="pathway">
    <text evidence="3 15">Carbohydrate biosynthesis; gluconeogenesis.</text>
</comment>
<dbReference type="InterPro" id="IPR002192">
    <property type="entry name" value="PPDK_AMP/ATP-bd"/>
</dbReference>
<comment type="function">
    <text evidence="2 15">Catalyzes the phosphorylation of pyruvate to phosphoenolpyruvate.</text>
</comment>
<evidence type="ECO:0000256" key="11">
    <source>
        <dbReference type="ARBA" id="ARBA00022840"/>
    </source>
</evidence>
<dbReference type="InterPro" id="IPR006319">
    <property type="entry name" value="PEP_synth"/>
</dbReference>
<sequence>MSAQKKNKFIYWFSEVGKEDVPLVGGKGANLGEMYNLGIPVPPGFIVSSSAYFHFIEVNNLRKQIEEFLKITDKNRPESYTAASEKIIKLLSSSPIPKEISQPAMLAYLKLGGIFKNTLVAVRSSATAEDLPEASFAGQQRTFLNVKGEANVVKAIRECWASLFEPRAIFYREEKGFDHFKVGLAIPVQKMIQSAVSGVMFTCDPVTGEKNRIVVDAVYGLGDYIVQGTVTPDHFVVDKNDFKILQKFISTQKIQLIKKDGVTRKYLVPKSRQNKQKMTDDEVIRVAKIGDRLHKHYFFPQDAEFAIDKKRKIFLVQTRPVTTLKEMAKFSESSPEAKEEKSAKKEIGEKKIILTGSAASPGLGWGKVVIVNSKKEIGKVKQGDILVTSMTTPDFVPAMKKVSAIVTDKGGLTSHAAIVSRELGVPCVVGTEKATKLLKNNQAITVDGTHGKVYLGGLTSKSKIIEPVNINLSHKETQMLKTATKIYVNLADYSLAEEVAKKNVEGIGLLRAEFIMAEIGVHPKKIIAEGKQREFIDNLAEKIGIFCRAFNPRPVVYRANDFKTNEYRNLKGGDLYEPKEASPLLGFRGAYRYIVDEKVFAMEIAAIKKVRNKMSLKNLWLMIPFVRTPEELLQVKKIVTSRGLTRSTSFQLWMMVEIPSNVILLEDFLKVGIDGVSIGSNDLTMLIMGTDRDNSEVASVFDERNPAVLWALEKTIKTCHQEGITCSICGQGPSEYPDLVEKLIEFGITSISVNPDAIERTREIIYNAEAKLVNKK</sequence>
<dbReference type="SUPFAM" id="SSF56059">
    <property type="entry name" value="Glutathione synthetase ATP-binding domain-like"/>
    <property type="match status" value="1"/>
</dbReference>
<dbReference type="InterPro" id="IPR018274">
    <property type="entry name" value="PEP_util_AS"/>
</dbReference>
<comment type="similarity">
    <text evidence="4 15">Belongs to the PEP-utilizing enzyme family.</text>
</comment>
<dbReference type="Gene3D" id="3.30.1490.20">
    <property type="entry name" value="ATP-grasp fold, A domain"/>
    <property type="match status" value="1"/>
</dbReference>
<dbReference type="PROSITE" id="PS00370">
    <property type="entry name" value="PEP_ENZYMES_PHOS_SITE"/>
    <property type="match status" value="1"/>
</dbReference>
<dbReference type="InterPro" id="IPR040442">
    <property type="entry name" value="Pyrv_kinase-like_dom_sf"/>
</dbReference>
<evidence type="ECO:0000256" key="4">
    <source>
        <dbReference type="ARBA" id="ARBA00007837"/>
    </source>
</evidence>
<dbReference type="Pfam" id="PF00391">
    <property type="entry name" value="PEP-utilizers"/>
    <property type="match status" value="1"/>
</dbReference>
<dbReference type="GO" id="GO:0046872">
    <property type="term" value="F:metal ion binding"/>
    <property type="evidence" value="ECO:0007669"/>
    <property type="project" value="UniProtKB-KW"/>
</dbReference>
<evidence type="ECO:0000256" key="13">
    <source>
        <dbReference type="ARBA" id="ARBA00033470"/>
    </source>
</evidence>
<dbReference type="Proteomes" id="UP000229631">
    <property type="component" value="Unassembled WGS sequence"/>
</dbReference>
<keyword evidence="11 15" id="KW-0067">ATP-binding</keyword>
<dbReference type="Pfam" id="PF01326">
    <property type="entry name" value="PPDK_N"/>
    <property type="match status" value="1"/>
</dbReference>
<dbReference type="Pfam" id="PF02896">
    <property type="entry name" value="PEP-utilizers_C"/>
    <property type="match status" value="1"/>
</dbReference>
<dbReference type="SUPFAM" id="SSF51621">
    <property type="entry name" value="Phosphoenolpyruvate/pyruvate domain"/>
    <property type="match status" value="1"/>
</dbReference>
<dbReference type="FunFam" id="3.30.1490.20:FF:000010">
    <property type="entry name" value="Phosphoenolpyruvate synthase"/>
    <property type="match status" value="1"/>
</dbReference>
<dbReference type="InterPro" id="IPR013815">
    <property type="entry name" value="ATP_grasp_subdomain_1"/>
</dbReference>
<evidence type="ECO:0000256" key="7">
    <source>
        <dbReference type="ARBA" id="ARBA00022679"/>
    </source>
</evidence>
<dbReference type="PIRSF" id="PIRSF000854">
    <property type="entry name" value="PEP_synthase"/>
    <property type="match status" value="1"/>
</dbReference>
<reference evidence="20" key="1">
    <citation type="submission" date="2017-09" db="EMBL/GenBank/DDBJ databases">
        <title>Depth-based differentiation of microbial function through sediment-hosted aquifers and enrichment of novel symbionts in the deep terrestrial subsurface.</title>
        <authorList>
            <person name="Probst A.J."/>
            <person name="Ladd B."/>
            <person name="Jarett J.K."/>
            <person name="Geller-Mcgrath D.E."/>
            <person name="Sieber C.M.K."/>
            <person name="Emerson J.B."/>
            <person name="Anantharaman K."/>
            <person name="Thomas B.C."/>
            <person name="Malmstrom R."/>
            <person name="Stieglmeier M."/>
            <person name="Klingl A."/>
            <person name="Woyke T."/>
            <person name="Ryan C.M."/>
            <person name="Banfield J.F."/>
        </authorList>
    </citation>
    <scope>NUCLEOTIDE SEQUENCE [LARGE SCALE GENOMIC DNA]</scope>
</reference>
<gene>
    <name evidence="19" type="ORF">COS54_02925</name>
</gene>
<feature type="domain" description="PEP-utilising enzyme C-terminal" evidence="18">
    <location>
        <begin position="481"/>
        <end position="768"/>
    </location>
</feature>
<dbReference type="InterPro" id="IPR036637">
    <property type="entry name" value="Phosphohistidine_dom_sf"/>
</dbReference>
<comment type="catalytic activity">
    <reaction evidence="14 15">
        <text>pyruvate + ATP + H2O = phosphoenolpyruvate + AMP + phosphate + 2 H(+)</text>
        <dbReference type="Rhea" id="RHEA:11364"/>
        <dbReference type="ChEBI" id="CHEBI:15361"/>
        <dbReference type="ChEBI" id="CHEBI:15377"/>
        <dbReference type="ChEBI" id="CHEBI:15378"/>
        <dbReference type="ChEBI" id="CHEBI:30616"/>
        <dbReference type="ChEBI" id="CHEBI:43474"/>
        <dbReference type="ChEBI" id="CHEBI:58702"/>
        <dbReference type="ChEBI" id="CHEBI:456215"/>
        <dbReference type="EC" id="2.7.9.2"/>
    </reaction>
</comment>
<dbReference type="GO" id="GO:0006094">
    <property type="term" value="P:gluconeogenesis"/>
    <property type="evidence" value="ECO:0007669"/>
    <property type="project" value="UniProtKB-UniPathway"/>
</dbReference>
<comment type="cofactor">
    <cofactor evidence="1 15">
        <name>Mg(2+)</name>
        <dbReference type="ChEBI" id="CHEBI:18420"/>
    </cofactor>
</comment>
<dbReference type="NCBIfam" id="NF005057">
    <property type="entry name" value="PRK06464.1"/>
    <property type="match status" value="1"/>
</dbReference>
<feature type="domain" description="PEP-utilising enzyme mobile" evidence="16">
    <location>
        <begin position="381"/>
        <end position="451"/>
    </location>
</feature>
<evidence type="ECO:0000256" key="10">
    <source>
        <dbReference type="ARBA" id="ARBA00022777"/>
    </source>
</evidence>
<dbReference type="InterPro" id="IPR015813">
    <property type="entry name" value="Pyrv/PenolPyrv_kinase-like_dom"/>
</dbReference>
<evidence type="ECO:0000256" key="12">
    <source>
        <dbReference type="ARBA" id="ARBA00022842"/>
    </source>
</evidence>
<evidence type="ECO:0000256" key="6">
    <source>
        <dbReference type="ARBA" id="ARBA00021623"/>
    </source>
</evidence>
<keyword evidence="9 15" id="KW-0547">Nucleotide-binding</keyword>
<dbReference type="GO" id="GO:0005524">
    <property type="term" value="F:ATP binding"/>
    <property type="evidence" value="ECO:0007669"/>
    <property type="project" value="UniProtKB-KW"/>
</dbReference>
<evidence type="ECO:0000259" key="17">
    <source>
        <dbReference type="Pfam" id="PF01326"/>
    </source>
</evidence>
<dbReference type="GO" id="GO:0008986">
    <property type="term" value="F:pyruvate, water dikinase activity"/>
    <property type="evidence" value="ECO:0007669"/>
    <property type="project" value="UniProtKB-EC"/>
</dbReference>
<evidence type="ECO:0000256" key="5">
    <source>
        <dbReference type="ARBA" id="ARBA00011996"/>
    </source>
</evidence>
<evidence type="ECO:0000313" key="19">
    <source>
        <dbReference type="EMBL" id="PIV00524.1"/>
    </source>
</evidence>